<sequence>MVTVVIGILPDALSLLSDHPVPEALLTACAVIGSTADLLNQVLRTRRPLLSPGDKEKEQPDDQSENPNI</sequence>
<dbReference type="Proteomes" id="UP000183413">
    <property type="component" value="Unassembled WGS sequence"/>
</dbReference>
<feature type="region of interest" description="Disordered" evidence="1">
    <location>
        <begin position="46"/>
        <end position="69"/>
    </location>
</feature>
<protein>
    <submittedName>
        <fullName evidence="2">Uncharacterized protein</fullName>
    </submittedName>
</protein>
<evidence type="ECO:0000313" key="3">
    <source>
        <dbReference type="Proteomes" id="UP000183413"/>
    </source>
</evidence>
<dbReference type="AlphaFoldDB" id="A0A1I5Q662"/>
<name>A0A1I5Q662_9ACTN</name>
<evidence type="ECO:0000313" key="2">
    <source>
        <dbReference type="EMBL" id="SFP41356.1"/>
    </source>
</evidence>
<dbReference type="InParanoid" id="A0A1I5Q662"/>
<evidence type="ECO:0000256" key="1">
    <source>
        <dbReference type="SAM" id="MobiDB-lite"/>
    </source>
</evidence>
<organism evidence="2 3">
    <name type="scientific">Actinomadura madurae</name>
    <dbReference type="NCBI Taxonomy" id="1993"/>
    <lineage>
        <taxon>Bacteria</taxon>
        <taxon>Bacillati</taxon>
        <taxon>Actinomycetota</taxon>
        <taxon>Actinomycetes</taxon>
        <taxon>Streptosporangiales</taxon>
        <taxon>Thermomonosporaceae</taxon>
        <taxon>Actinomadura</taxon>
    </lineage>
</organism>
<dbReference type="EMBL" id="FOVH01000014">
    <property type="protein sequence ID" value="SFP41356.1"/>
    <property type="molecule type" value="Genomic_DNA"/>
</dbReference>
<gene>
    <name evidence="2" type="ORF">SAMN04489713_1142</name>
</gene>
<proteinExistence type="predicted"/>
<accession>A0A1I5Q662</accession>
<keyword evidence="3" id="KW-1185">Reference proteome</keyword>
<reference evidence="2 3" key="1">
    <citation type="submission" date="2016-10" db="EMBL/GenBank/DDBJ databases">
        <authorList>
            <person name="de Groot N.N."/>
        </authorList>
    </citation>
    <scope>NUCLEOTIDE SEQUENCE [LARGE SCALE GENOMIC DNA]</scope>
    <source>
        <strain evidence="2 3">DSM 43067</strain>
    </source>
</reference>